<keyword evidence="5" id="KW-0326">Glycosidase</keyword>
<protein>
    <recommendedName>
        <fullName evidence="3">beta-glucosidase</fullName>
        <ecNumber evidence="3">3.2.1.21</ecNumber>
    </recommendedName>
</protein>
<dbReference type="SUPFAM" id="SSF52279">
    <property type="entry name" value="Beta-D-glucan exohydrolase, C-terminal domain"/>
    <property type="match status" value="1"/>
</dbReference>
<comment type="similarity">
    <text evidence="2">Belongs to the glycosyl hydrolase 3 family.</text>
</comment>
<dbReference type="Pfam" id="PF01915">
    <property type="entry name" value="Glyco_hydro_3_C"/>
    <property type="match status" value="1"/>
</dbReference>
<organism evidence="7 8">
    <name type="scientific">Prorocentrum cordatum</name>
    <dbReference type="NCBI Taxonomy" id="2364126"/>
    <lineage>
        <taxon>Eukaryota</taxon>
        <taxon>Sar</taxon>
        <taxon>Alveolata</taxon>
        <taxon>Dinophyceae</taxon>
        <taxon>Prorocentrales</taxon>
        <taxon>Prorocentraceae</taxon>
        <taxon>Prorocentrum</taxon>
    </lineage>
</organism>
<evidence type="ECO:0000313" key="8">
    <source>
        <dbReference type="Proteomes" id="UP001189429"/>
    </source>
</evidence>
<dbReference type="InterPro" id="IPR050288">
    <property type="entry name" value="Cellulose_deg_GH3"/>
</dbReference>
<feature type="domain" description="Fibronectin type III-like" evidence="6">
    <location>
        <begin position="244"/>
        <end position="314"/>
    </location>
</feature>
<dbReference type="InterPro" id="IPR026891">
    <property type="entry name" value="Fn3-like"/>
</dbReference>
<dbReference type="PANTHER" id="PTHR42715">
    <property type="entry name" value="BETA-GLUCOSIDASE"/>
    <property type="match status" value="1"/>
</dbReference>
<name>A0ABN9PEK6_9DINO</name>
<sequence>MLLAALAGGAALHGMLALSGVVLAGVVVHWRLRRQRARAEEAMLLAAGAAAAAADAVVLALGTDGAWESEGMDQLHMRLLGRQNELVERVTAAARGPVVVLLNVGSPKELPWLGEVQAVLLVHFGGEELAPAVADALLGASCPAGRLPYSWPRRLGDAPAVAAGPQAPGEARYCEGLRLGYRGFGAFGGGGAAPLLPFGHGLSYSSFSYGPLEASQLLGCEDPGGPSAVVRLAVGNRGSRAGAEVVQLYARAGPEGMRALGAFARTRVLEPGEEAVVQLAVGPRALGTRFCEERGAWEQPAAGSSVALEVGASSADVRATAVLVLT</sequence>
<dbReference type="Gene3D" id="2.60.40.10">
    <property type="entry name" value="Immunoglobulins"/>
    <property type="match status" value="1"/>
</dbReference>
<keyword evidence="8" id="KW-1185">Reference proteome</keyword>
<dbReference type="PANTHER" id="PTHR42715:SF10">
    <property type="entry name" value="BETA-GLUCOSIDASE"/>
    <property type="match status" value="1"/>
</dbReference>
<dbReference type="Gene3D" id="3.40.50.1700">
    <property type="entry name" value="Glycoside hydrolase family 3 C-terminal domain"/>
    <property type="match status" value="1"/>
</dbReference>
<accession>A0ABN9PEK6</accession>
<dbReference type="EC" id="3.2.1.21" evidence="3"/>
<evidence type="ECO:0000256" key="2">
    <source>
        <dbReference type="ARBA" id="ARBA00005336"/>
    </source>
</evidence>
<dbReference type="InterPro" id="IPR013783">
    <property type="entry name" value="Ig-like_fold"/>
</dbReference>
<evidence type="ECO:0000256" key="5">
    <source>
        <dbReference type="ARBA" id="ARBA00023295"/>
    </source>
</evidence>
<evidence type="ECO:0000256" key="1">
    <source>
        <dbReference type="ARBA" id="ARBA00000448"/>
    </source>
</evidence>
<evidence type="ECO:0000256" key="3">
    <source>
        <dbReference type="ARBA" id="ARBA00012744"/>
    </source>
</evidence>
<proteinExistence type="inferred from homology"/>
<dbReference type="InterPro" id="IPR036881">
    <property type="entry name" value="Glyco_hydro_3_C_sf"/>
</dbReference>
<dbReference type="InterPro" id="IPR002772">
    <property type="entry name" value="Glyco_hydro_3_C"/>
</dbReference>
<dbReference type="SMART" id="SM01217">
    <property type="entry name" value="Fn3_like"/>
    <property type="match status" value="1"/>
</dbReference>
<dbReference type="Gene3D" id="3.20.20.300">
    <property type="entry name" value="Glycoside hydrolase, family 3, N-terminal domain"/>
    <property type="match status" value="1"/>
</dbReference>
<evidence type="ECO:0000256" key="4">
    <source>
        <dbReference type="ARBA" id="ARBA00022801"/>
    </source>
</evidence>
<evidence type="ECO:0000313" key="7">
    <source>
        <dbReference type="EMBL" id="CAK0789659.1"/>
    </source>
</evidence>
<reference evidence="7" key="1">
    <citation type="submission" date="2023-10" db="EMBL/GenBank/DDBJ databases">
        <authorList>
            <person name="Chen Y."/>
            <person name="Shah S."/>
            <person name="Dougan E. K."/>
            <person name="Thang M."/>
            <person name="Chan C."/>
        </authorList>
    </citation>
    <scope>NUCLEOTIDE SEQUENCE [LARGE SCALE GENOMIC DNA]</scope>
</reference>
<comment type="catalytic activity">
    <reaction evidence="1">
        <text>Hydrolysis of terminal, non-reducing beta-D-glucosyl residues with release of beta-D-glucose.</text>
        <dbReference type="EC" id="3.2.1.21"/>
    </reaction>
</comment>
<dbReference type="Proteomes" id="UP001189429">
    <property type="component" value="Unassembled WGS sequence"/>
</dbReference>
<keyword evidence="4" id="KW-0378">Hydrolase</keyword>
<dbReference type="InterPro" id="IPR036962">
    <property type="entry name" value="Glyco_hydro_3_N_sf"/>
</dbReference>
<evidence type="ECO:0000259" key="6">
    <source>
        <dbReference type="SMART" id="SM01217"/>
    </source>
</evidence>
<dbReference type="EMBL" id="CAUYUJ010000279">
    <property type="protein sequence ID" value="CAK0789659.1"/>
    <property type="molecule type" value="Genomic_DNA"/>
</dbReference>
<dbReference type="Pfam" id="PF14310">
    <property type="entry name" value="Fn3-like"/>
    <property type="match status" value="1"/>
</dbReference>
<comment type="caution">
    <text evidence="7">The sequence shown here is derived from an EMBL/GenBank/DDBJ whole genome shotgun (WGS) entry which is preliminary data.</text>
</comment>
<gene>
    <name evidence="7" type="ORF">PCOR1329_LOCUS1165</name>
</gene>